<gene>
    <name evidence="1" type="ORF">C8A03DRAFT_35283</name>
</gene>
<evidence type="ECO:0000313" key="1">
    <source>
        <dbReference type="EMBL" id="KAK4236808.1"/>
    </source>
</evidence>
<dbReference type="Proteomes" id="UP001303760">
    <property type="component" value="Unassembled WGS sequence"/>
</dbReference>
<proteinExistence type="predicted"/>
<dbReference type="InterPro" id="IPR023213">
    <property type="entry name" value="CAT-like_dom_sf"/>
</dbReference>
<comment type="caution">
    <text evidence="1">The sequence shown here is derived from an EMBL/GenBank/DDBJ whole genome shotgun (WGS) entry which is preliminary data.</text>
</comment>
<dbReference type="Gene3D" id="3.30.559.10">
    <property type="entry name" value="Chloramphenicol acetyltransferase-like domain"/>
    <property type="match status" value="1"/>
</dbReference>
<keyword evidence="2" id="KW-1185">Reference proteome</keyword>
<sequence>MTPLSINVAKARENGQSEETSIYHIALDRRSRLGGDPLETYLGDAFLFATIALPLATVLGPSSSEAPGTLAETQHAALDGISRADLLAALGAAHNLEGYGHPAYSLAGASMIVVPQDYISLPALDFGPAIGTPDCERPPADEWNDFFRRTVILPAAAGTGLKVLVALGEEEMRRLKADEEFEICKGCVIGLATRERTQRKSTAKR</sequence>
<protein>
    <submittedName>
        <fullName evidence="1">Uncharacterized protein</fullName>
    </submittedName>
</protein>
<reference evidence="1" key="1">
    <citation type="journal article" date="2023" name="Mol. Phylogenet. Evol.">
        <title>Genome-scale phylogeny and comparative genomics of the fungal order Sordariales.</title>
        <authorList>
            <person name="Hensen N."/>
            <person name="Bonometti L."/>
            <person name="Westerberg I."/>
            <person name="Brannstrom I.O."/>
            <person name="Guillou S."/>
            <person name="Cros-Aarteil S."/>
            <person name="Calhoun S."/>
            <person name="Haridas S."/>
            <person name="Kuo A."/>
            <person name="Mondo S."/>
            <person name="Pangilinan J."/>
            <person name="Riley R."/>
            <person name="LaButti K."/>
            <person name="Andreopoulos B."/>
            <person name="Lipzen A."/>
            <person name="Chen C."/>
            <person name="Yan M."/>
            <person name="Daum C."/>
            <person name="Ng V."/>
            <person name="Clum A."/>
            <person name="Steindorff A."/>
            <person name="Ohm R.A."/>
            <person name="Martin F."/>
            <person name="Silar P."/>
            <person name="Natvig D.O."/>
            <person name="Lalanne C."/>
            <person name="Gautier V."/>
            <person name="Ament-Velasquez S.L."/>
            <person name="Kruys A."/>
            <person name="Hutchinson M.I."/>
            <person name="Powell A.J."/>
            <person name="Barry K."/>
            <person name="Miller A.N."/>
            <person name="Grigoriev I.V."/>
            <person name="Debuchy R."/>
            <person name="Gladieux P."/>
            <person name="Hiltunen Thoren M."/>
            <person name="Johannesson H."/>
        </authorList>
    </citation>
    <scope>NUCLEOTIDE SEQUENCE</scope>
    <source>
        <strain evidence="1">CBS 532.94</strain>
    </source>
</reference>
<dbReference type="AlphaFoldDB" id="A0AAN7HAY2"/>
<reference evidence="1" key="2">
    <citation type="submission" date="2023-05" db="EMBL/GenBank/DDBJ databases">
        <authorList>
            <consortium name="Lawrence Berkeley National Laboratory"/>
            <person name="Steindorff A."/>
            <person name="Hensen N."/>
            <person name="Bonometti L."/>
            <person name="Westerberg I."/>
            <person name="Brannstrom I.O."/>
            <person name="Guillou S."/>
            <person name="Cros-Aarteil S."/>
            <person name="Calhoun S."/>
            <person name="Haridas S."/>
            <person name="Kuo A."/>
            <person name="Mondo S."/>
            <person name="Pangilinan J."/>
            <person name="Riley R."/>
            <person name="Labutti K."/>
            <person name="Andreopoulos B."/>
            <person name="Lipzen A."/>
            <person name="Chen C."/>
            <person name="Yanf M."/>
            <person name="Daum C."/>
            <person name="Ng V."/>
            <person name="Clum A."/>
            <person name="Ohm R."/>
            <person name="Martin F."/>
            <person name="Silar P."/>
            <person name="Natvig D."/>
            <person name="Lalanne C."/>
            <person name="Gautier V."/>
            <person name="Ament-Velasquez S.L."/>
            <person name="Kruys A."/>
            <person name="Hutchinson M.I."/>
            <person name="Powell A.J."/>
            <person name="Barry K."/>
            <person name="Miller A.N."/>
            <person name="Grigoriev I.V."/>
            <person name="Debuchy R."/>
            <person name="Gladieux P."/>
            <person name="Thoren M.H."/>
            <person name="Johannesson H."/>
        </authorList>
    </citation>
    <scope>NUCLEOTIDE SEQUENCE</scope>
    <source>
        <strain evidence="1">CBS 532.94</strain>
    </source>
</reference>
<accession>A0AAN7HAY2</accession>
<evidence type="ECO:0000313" key="2">
    <source>
        <dbReference type="Proteomes" id="UP001303760"/>
    </source>
</evidence>
<dbReference type="EMBL" id="MU860171">
    <property type="protein sequence ID" value="KAK4236808.1"/>
    <property type="molecule type" value="Genomic_DNA"/>
</dbReference>
<name>A0AAN7HAY2_9PEZI</name>
<organism evidence="1 2">
    <name type="scientific">Achaetomium macrosporum</name>
    <dbReference type="NCBI Taxonomy" id="79813"/>
    <lineage>
        <taxon>Eukaryota</taxon>
        <taxon>Fungi</taxon>
        <taxon>Dikarya</taxon>
        <taxon>Ascomycota</taxon>
        <taxon>Pezizomycotina</taxon>
        <taxon>Sordariomycetes</taxon>
        <taxon>Sordariomycetidae</taxon>
        <taxon>Sordariales</taxon>
        <taxon>Chaetomiaceae</taxon>
        <taxon>Achaetomium</taxon>
    </lineage>
</organism>